<dbReference type="VEuPathDB" id="VectorBase:ACHR005837"/>
<name>A0A182K502_9DIPT</name>
<dbReference type="AlphaFoldDB" id="A0A182K502"/>
<dbReference type="EnsemblMetazoa" id="ACHR005837-RA">
    <property type="protein sequence ID" value="ACHR005837-PA"/>
    <property type="gene ID" value="ACHR005837"/>
</dbReference>
<feature type="compositionally biased region" description="Low complexity" evidence="1">
    <location>
        <begin position="9"/>
        <end position="19"/>
    </location>
</feature>
<reference evidence="3" key="1">
    <citation type="submission" date="2013-03" db="EMBL/GenBank/DDBJ databases">
        <title>The Genome Sequence of Anopheles christyi ACHKN1017.</title>
        <authorList>
            <consortium name="The Broad Institute Genomics Platform"/>
            <person name="Neafsey D.E."/>
            <person name="Besansky N."/>
            <person name="Walker B."/>
            <person name="Young S.K."/>
            <person name="Zeng Q."/>
            <person name="Gargeya S."/>
            <person name="Fitzgerald M."/>
            <person name="Haas B."/>
            <person name="Abouelleil A."/>
            <person name="Allen A.W."/>
            <person name="Alvarado L."/>
            <person name="Arachchi H.M."/>
            <person name="Berlin A.M."/>
            <person name="Chapman S.B."/>
            <person name="Gainer-Dewar J."/>
            <person name="Goldberg J."/>
            <person name="Griggs A."/>
            <person name="Gujja S."/>
            <person name="Hansen M."/>
            <person name="Howarth C."/>
            <person name="Imamovic A."/>
            <person name="Ireland A."/>
            <person name="Larimer J."/>
            <person name="McCowan C."/>
            <person name="Murphy C."/>
            <person name="Pearson M."/>
            <person name="Poon T.W."/>
            <person name="Priest M."/>
            <person name="Roberts A."/>
            <person name="Saif S."/>
            <person name="Shea T."/>
            <person name="Sisk P."/>
            <person name="Sykes S."/>
            <person name="Wortman J."/>
            <person name="Nusbaum C."/>
            <person name="Birren B."/>
        </authorList>
    </citation>
    <scope>NUCLEOTIDE SEQUENCE [LARGE SCALE GENOMIC DNA]</scope>
    <source>
        <strain evidence="3">ACHKN1017</strain>
    </source>
</reference>
<dbReference type="Proteomes" id="UP000075881">
    <property type="component" value="Unassembled WGS sequence"/>
</dbReference>
<evidence type="ECO:0000313" key="2">
    <source>
        <dbReference type="EnsemblMetazoa" id="ACHR005837-PA"/>
    </source>
</evidence>
<sequence length="90" mass="10423">MDRLKQFDESSSSESSSESFANNHNTEQAIVFLLEKLDMLMWNFNHTVYSLSCYKHTHFNRQAGSHVADLRKPFAFNCETSPMALSCRKK</sequence>
<reference evidence="2" key="2">
    <citation type="submission" date="2020-05" db="UniProtKB">
        <authorList>
            <consortium name="EnsemblMetazoa"/>
        </authorList>
    </citation>
    <scope>IDENTIFICATION</scope>
    <source>
        <strain evidence="2">ACHKN1017</strain>
    </source>
</reference>
<feature type="region of interest" description="Disordered" evidence="1">
    <location>
        <begin position="1"/>
        <end position="21"/>
    </location>
</feature>
<organism evidence="2 3">
    <name type="scientific">Anopheles christyi</name>
    <dbReference type="NCBI Taxonomy" id="43041"/>
    <lineage>
        <taxon>Eukaryota</taxon>
        <taxon>Metazoa</taxon>
        <taxon>Ecdysozoa</taxon>
        <taxon>Arthropoda</taxon>
        <taxon>Hexapoda</taxon>
        <taxon>Insecta</taxon>
        <taxon>Pterygota</taxon>
        <taxon>Neoptera</taxon>
        <taxon>Endopterygota</taxon>
        <taxon>Diptera</taxon>
        <taxon>Nematocera</taxon>
        <taxon>Culicoidea</taxon>
        <taxon>Culicidae</taxon>
        <taxon>Anophelinae</taxon>
        <taxon>Anopheles</taxon>
    </lineage>
</organism>
<evidence type="ECO:0000313" key="3">
    <source>
        <dbReference type="Proteomes" id="UP000075881"/>
    </source>
</evidence>
<accession>A0A182K502</accession>
<keyword evidence="3" id="KW-1185">Reference proteome</keyword>
<proteinExistence type="predicted"/>
<protein>
    <submittedName>
        <fullName evidence="2">Uncharacterized protein</fullName>
    </submittedName>
</protein>
<evidence type="ECO:0000256" key="1">
    <source>
        <dbReference type="SAM" id="MobiDB-lite"/>
    </source>
</evidence>